<dbReference type="EMBL" id="CH474001">
    <property type="protein sequence ID" value="EDL93124.1"/>
    <property type="molecule type" value="Genomic_DNA"/>
</dbReference>
<sequence>MRLFADASCKRNDSSPVPVSASASASLSPSLPLRFI</sequence>
<evidence type="ECO:0000313" key="3">
    <source>
        <dbReference type="Proteomes" id="UP000234681"/>
    </source>
</evidence>
<accession>A6JUH3</accession>
<evidence type="ECO:0000256" key="1">
    <source>
        <dbReference type="SAM" id="MobiDB-lite"/>
    </source>
</evidence>
<dbReference type="AlphaFoldDB" id="A6JUH3"/>
<proteinExistence type="predicted"/>
<protein>
    <submittedName>
        <fullName evidence="2">RCG45504</fullName>
    </submittedName>
</protein>
<gene>
    <name evidence="2" type="ORF">rCG_45504</name>
</gene>
<name>A6JUH3_RAT</name>
<feature type="region of interest" description="Disordered" evidence="1">
    <location>
        <begin position="1"/>
        <end position="29"/>
    </location>
</feature>
<evidence type="ECO:0000313" key="2">
    <source>
        <dbReference type="EMBL" id="EDL93124.1"/>
    </source>
</evidence>
<dbReference type="Proteomes" id="UP000234681">
    <property type="component" value="Chromosome 3"/>
</dbReference>
<feature type="non-terminal residue" evidence="2">
    <location>
        <position position="36"/>
    </location>
</feature>
<reference evidence="2 3" key="1">
    <citation type="submission" date="2005-09" db="EMBL/GenBank/DDBJ databases">
        <authorList>
            <person name="Mural R.J."/>
            <person name="Li P.W."/>
            <person name="Adams M.D."/>
            <person name="Amanatides P.G."/>
            <person name="Baden-Tillson H."/>
            <person name="Barnstead M."/>
            <person name="Chin S.H."/>
            <person name="Dew I."/>
            <person name="Evans C.A."/>
            <person name="Ferriera S."/>
            <person name="Flanigan M."/>
            <person name="Fosler C."/>
            <person name="Glodek A."/>
            <person name="Gu Z."/>
            <person name="Holt R.A."/>
            <person name="Jennings D."/>
            <person name="Kraft C.L."/>
            <person name="Lu F."/>
            <person name="Nguyen T."/>
            <person name="Nusskern D.R."/>
            <person name="Pfannkoch C.M."/>
            <person name="Sitter C."/>
            <person name="Sutton G.G."/>
            <person name="Venter J.C."/>
            <person name="Wang Z."/>
            <person name="Woodage T."/>
            <person name="Zheng X.H."/>
            <person name="Zhong F."/>
        </authorList>
    </citation>
    <scope>NUCLEOTIDE SEQUENCE [LARGE SCALE GENOMIC DNA]</scope>
    <source>
        <strain>BN</strain>
        <strain evidence="3">Sprague-Dawley</strain>
    </source>
</reference>
<feature type="compositionally biased region" description="Low complexity" evidence="1">
    <location>
        <begin position="14"/>
        <end position="29"/>
    </location>
</feature>
<organism evidence="2 3">
    <name type="scientific">Rattus norvegicus</name>
    <name type="common">Rat</name>
    <dbReference type="NCBI Taxonomy" id="10116"/>
    <lineage>
        <taxon>Eukaryota</taxon>
        <taxon>Metazoa</taxon>
        <taxon>Chordata</taxon>
        <taxon>Craniata</taxon>
        <taxon>Vertebrata</taxon>
        <taxon>Euteleostomi</taxon>
        <taxon>Mammalia</taxon>
        <taxon>Eutheria</taxon>
        <taxon>Euarchontoglires</taxon>
        <taxon>Glires</taxon>
        <taxon>Rodentia</taxon>
        <taxon>Myomorpha</taxon>
        <taxon>Muroidea</taxon>
        <taxon>Muridae</taxon>
        <taxon>Murinae</taxon>
        <taxon>Rattus</taxon>
    </lineage>
</organism>